<dbReference type="SMART" id="SM00304">
    <property type="entry name" value="HAMP"/>
    <property type="match status" value="1"/>
</dbReference>
<dbReference type="OrthoDB" id="9765597at2"/>
<dbReference type="InterPro" id="IPR003660">
    <property type="entry name" value="HAMP_dom"/>
</dbReference>
<name>D5V1Q2_ARCNC</name>
<dbReference type="PANTHER" id="PTHR43531:SF11">
    <property type="entry name" value="METHYL-ACCEPTING CHEMOTAXIS PROTEIN 3"/>
    <property type="match status" value="1"/>
</dbReference>
<protein>
    <submittedName>
        <fullName evidence="7">Methyl-accepting chemotaxis sensory transducer</fullName>
    </submittedName>
</protein>
<evidence type="ECO:0000259" key="6">
    <source>
        <dbReference type="PROSITE" id="PS50885"/>
    </source>
</evidence>
<dbReference type="InterPro" id="IPR004089">
    <property type="entry name" value="MCPsignal_dom"/>
</dbReference>
<dbReference type="KEGG" id="ant:Arnit_1832"/>
<evidence type="ECO:0000313" key="7">
    <source>
        <dbReference type="EMBL" id="ADG93486.1"/>
    </source>
</evidence>
<dbReference type="eggNOG" id="COG0840">
    <property type="taxonomic scope" value="Bacteria"/>
</dbReference>
<dbReference type="SUPFAM" id="SSF58104">
    <property type="entry name" value="Methyl-accepting chemotaxis protein (MCP) signaling domain"/>
    <property type="match status" value="1"/>
</dbReference>
<accession>D5V1Q2</accession>
<dbReference type="SMART" id="SM00283">
    <property type="entry name" value="MA"/>
    <property type="match status" value="1"/>
</dbReference>
<dbReference type="AlphaFoldDB" id="D5V1Q2"/>
<dbReference type="CDD" id="cd11386">
    <property type="entry name" value="MCP_signal"/>
    <property type="match status" value="1"/>
</dbReference>
<dbReference type="HOGENOM" id="CLU_000445_107_19_7"/>
<evidence type="ECO:0000259" key="5">
    <source>
        <dbReference type="PROSITE" id="PS50111"/>
    </source>
</evidence>
<dbReference type="GO" id="GO:0007165">
    <property type="term" value="P:signal transduction"/>
    <property type="evidence" value="ECO:0007669"/>
    <property type="project" value="UniProtKB-KW"/>
</dbReference>
<dbReference type="InterPro" id="IPR029150">
    <property type="entry name" value="dCache_3"/>
</dbReference>
<sequence>MNNLTISKKFLYMTILLAIFMLVVSFFILDIKKNYIKNDVINKNITELRKTSDLKIEGKLEVGISNAISIANDSMIQQALVDNNRELAINALSSLSKRMKESTPFKNIKVHIHTKDNKSFLRSWVPNKFGDDLSSFRASVVEVNKDKKVVNTLEVGKAGLSIRSVVPIFTKDNEHVGSLEFMQGINSVAKSFDKNGDAFILLMDSKLAVADTSKLKKLDNYIVSQKFLNEDFYNDAKNIDFAKLLKNGYSEDTKYFYTFTYIKDFKGKNLGIALLGRNHDVVNVSINGASEIIWQALALLLIALVLSMIGSYFTLRRTVLSPIKDLKDSIDSLVNHTTNETTRIEVKSNDEIGSVVTSFNDYLDDLDRGNKLDIKVIDETNLIIEKVNRGLLNERVLTKAHSTSVNKLVDEVNSMIGVFQTNLLMVSDVLIDLSHANYDSKIPDVKLTGTLSSIFDGIKVTQSTINEVMCLIDNANNKLTSSAFELSSASSKLSTSSNEQAASLEETAAAIQEISSTIQSSSETATKMSQYTKNVSESNENGKQLAYKTAAAMEELSSKVSAINESISIIDQIAFQTNILSLNAAVEAATAGEAGKGFAVVAQEVRNLASRSAEAAREIKTLVEDATLKASQSKDISNQMITGYNQLNESITYTIELIEDVATATKEQESAMSQISDTVNSLDQATQQNAALATSINEMSNVTSDLASQLQNAINRTSFDKNASKRICDENLIFDVNKLKSDHLVFKNINFSECRKGNNFKVKTDHECNLGKWIDEHENTTFSQTKDWDNLKISHKNVHELVQKTVDLYAKGASNDEIFEVTESLENNISIVFEALNTTREENCKNN</sequence>
<feature type="domain" description="Methyl-accepting transducer" evidence="5">
    <location>
        <begin position="475"/>
        <end position="704"/>
    </location>
</feature>
<dbReference type="Pfam" id="PF00015">
    <property type="entry name" value="MCPsignal"/>
    <property type="match status" value="1"/>
</dbReference>
<reference evidence="7 8" key="1">
    <citation type="journal article" date="2010" name="Stand. Genomic Sci.">
        <title>Complete genome sequence of Arcobacter nitrofigilis type strain (CI).</title>
        <authorList>
            <person name="Pati A."/>
            <person name="Gronow S."/>
            <person name="Lapidus A."/>
            <person name="Copeland A."/>
            <person name="Glavina Del Rio T."/>
            <person name="Nolan M."/>
            <person name="Lucas S."/>
            <person name="Tice H."/>
            <person name="Cheng J.F."/>
            <person name="Han C."/>
            <person name="Chertkov O."/>
            <person name="Bruce D."/>
            <person name="Tapia R."/>
            <person name="Goodwin L."/>
            <person name="Pitluck S."/>
            <person name="Liolios K."/>
            <person name="Ivanova N."/>
            <person name="Mavromatis K."/>
            <person name="Chen A."/>
            <person name="Palaniappan K."/>
            <person name="Land M."/>
            <person name="Hauser L."/>
            <person name="Chang Y.J."/>
            <person name="Jeffries C.D."/>
            <person name="Detter J.C."/>
            <person name="Rohde M."/>
            <person name="Goker M."/>
            <person name="Bristow J."/>
            <person name="Eisen J.A."/>
            <person name="Markowitz V."/>
            <person name="Hugenholtz P."/>
            <person name="Klenk H.P."/>
            <person name="Kyrpides N.C."/>
        </authorList>
    </citation>
    <scope>NUCLEOTIDE SEQUENCE [LARGE SCALE GENOMIC DNA]</scope>
    <source>
        <strain evidence="8">ATCC 33309 / DSM 7299 / CCUG 15893 / LMG 7604 / NCTC 12251 / CI</strain>
    </source>
</reference>
<keyword evidence="8" id="KW-1185">Reference proteome</keyword>
<feature type="domain" description="HAMP" evidence="6">
    <location>
        <begin position="317"/>
        <end position="371"/>
    </location>
</feature>
<dbReference type="STRING" id="572480.Arnit_1832"/>
<dbReference type="PROSITE" id="PS50885">
    <property type="entry name" value="HAMP"/>
    <property type="match status" value="1"/>
</dbReference>
<proteinExistence type="inferred from homology"/>
<dbReference type="GO" id="GO:0016020">
    <property type="term" value="C:membrane"/>
    <property type="evidence" value="ECO:0007669"/>
    <property type="project" value="InterPro"/>
</dbReference>
<keyword evidence="3" id="KW-0807">Transducer</keyword>
<dbReference type="SUPFAM" id="SSF103190">
    <property type="entry name" value="Sensory domain-like"/>
    <property type="match status" value="1"/>
</dbReference>
<evidence type="ECO:0000313" key="8">
    <source>
        <dbReference type="Proteomes" id="UP000000939"/>
    </source>
</evidence>
<organism evidence="7 8">
    <name type="scientific">Arcobacter nitrofigilis (strain ATCC 33309 / DSM 7299 / CCUG 15893 / LMG 7604 / NCTC 12251 / CI)</name>
    <name type="common">Campylobacter nitrofigilis</name>
    <dbReference type="NCBI Taxonomy" id="572480"/>
    <lineage>
        <taxon>Bacteria</taxon>
        <taxon>Pseudomonadati</taxon>
        <taxon>Campylobacterota</taxon>
        <taxon>Epsilonproteobacteria</taxon>
        <taxon>Campylobacterales</taxon>
        <taxon>Arcobacteraceae</taxon>
        <taxon>Arcobacter</taxon>
    </lineage>
</organism>
<keyword evidence="4" id="KW-0472">Membrane</keyword>
<dbReference type="GO" id="GO:0006935">
    <property type="term" value="P:chemotaxis"/>
    <property type="evidence" value="ECO:0007669"/>
    <property type="project" value="UniProtKB-KW"/>
</dbReference>
<comment type="similarity">
    <text evidence="2">Belongs to the methyl-accepting chemotaxis (MCP) protein family.</text>
</comment>
<evidence type="ECO:0000256" key="3">
    <source>
        <dbReference type="PROSITE-ProRule" id="PRU00284"/>
    </source>
</evidence>
<dbReference type="Pfam" id="PF13682">
    <property type="entry name" value="CZB"/>
    <property type="match status" value="1"/>
</dbReference>
<dbReference type="Gene3D" id="6.10.340.10">
    <property type="match status" value="1"/>
</dbReference>
<keyword evidence="1" id="KW-0145">Chemotaxis</keyword>
<keyword evidence="4" id="KW-0812">Transmembrane</keyword>
<feature type="transmembrane region" description="Helical" evidence="4">
    <location>
        <begin position="10"/>
        <end position="29"/>
    </location>
</feature>
<dbReference type="InterPro" id="IPR029151">
    <property type="entry name" value="Sensor-like_sf"/>
</dbReference>
<dbReference type="CDD" id="cd06225">
    <property type="entry name" value="HAMP"/>
    <property type="match status" value="1"/>
</dbReference>
<keyword evidence="4" id="KW-1133">Transmembrane helix</keyword>
<dbReference type="InterPro" id="IPR051310">
    <property type="entry name" value="MCP_chemotaxis"/>
</dbReference>
<dbReference type="Gene3D" id="1.20.120.30">
    <property type="entry name" value="Aspartate receptor, ligand-binding domain"/>
    <property type="match status" value="1"/>
</dbReference>
<dbReference type="EMBL" id="CP001999">
    <property type="protein sequence ID" value="ADG93486.1"/>
    <property type="molecule type" value="Genomic_DNA"/>
</dbReference>
<dbReference type="Proteomes" id="UP000000939">
    <property type="component" value="Chromosome"/>
</dbReference>
<dbReference type="PROSITE" id="PS50111">
    <property type="entry name" value="CHEMOTAXIS_TRANSDUC_2"/>
    <property type="match status" value="1"/>
</dbReference>
<dbReference type="Pfam" id="PF14827">
    <property type="entry name" value="dCache_3"/>
    <property type="match status" value="1"/>
</dbReference>
<evidence type="ECO:0000256" key="2">
    <source>
        <dbReference type="ARBA" id="ARBA00029447"/>
    </source>
</evidence>
<dbReference type="Pfam" id="PF00672">
    <property type="entry name" value="HAMP"/>
    <property type="match status" value="1"/>
</dbReference>
<evidence type="ECO:0000256" key="1">
    <source>
        <dbReference type="ARBA" id="ARBA00022500"/>
    </source>
</evidence>
<evidence type="ECO:0000256" key="4">
    <source>
        <dbReference type="SAM" id="Phobius"/>
    </source>
</evidence>
<dbReference type="RefSeq" id="WP_013135631.1">
    <property type="nucleotide sequence ID" value="NC_014166.1"/>
</dbReference>
<dbReference type="Gene3D" id="1.10.287.950">
    <property type="entry name" value="Methyl-accepting chemotaxis protein"/>
    <property type="match status" value="1"/>
</dbReference>
<dbReference type="PANTHER" id="PTHR43531">
    <property type="entry name" value="PROTEIN ICFG"/>
    <property type="match status" value="1"/>
</dbReference>
<dbReference type="Gene3D" id="3.30.450.20">
    <property type="entry name" value="PAS domain"/>
    <property type="match status" value="1"/>
</dbReference>
<feature type="transmembrane region" description="Helical" evidence="4">
    <location>
        <begin position="292"/>
        <end position="315"/>
    </location>
</feature>
<gene>
    <name evidence="7" type="ordered locus">Arnit_1832</name>
</gene>
<dbReference type="InterPro" id="IPR025991">
    <property type="entry name" value="Chemoreceptor_zinc-bind_dom"/>
</dbReference>